<dbReference type="Proteomes" id="UP000076738">
    <property type="component" value="Unassembled WGS sequence"/>
</dbReference>
<sequence length="344" mass="38570">MAQPPPHPHIYPPALPPPLPTFLYSSAAPIQPRPALTPTSILHFLTDVPTSLIPTHQIVPTNSYESSYNALWPQHAPPLIVYNSNWLDFYLRDRMADWAARVPVNNAPWARAEPALRCGNEADVTDELKKDFLPRVRRALRAIIPNPKFYGYTGYPLHLHPVDFMVDRCQHGYLVRHWEDVVAGTNNPPVPDLLGFDVHGQDQNYPPNANRMPGEIKPSWKFGPGRDLTRDYMKNWMPLLQIHYYMLQRNARFGFILTDRELYCLCREHHPSPAHPDALPNGTLCVSPAITLSQSLAPNRAGPNAPAPMTPSDLFAALFPPNGQTQITAPLALFVLSVLASSDL</sequence>
<dbReference type="EMBL" id="KV417357">
    <property type="protein sequence ID" value="KZO89972.1"/>
    <property type="molecule type" value="Genomic_DNA"/>
</dbReference>
<protein>
    <submittedName>
        <fullName evidence="1">Uncharacterized protein</fullName>
    </submittedName>
</protein>
<dbReference type="OrthoDB" id="3245315at2759"/>
<evidence type="ECO:0000313" key="1">
    <source>
        <dbReference type="EMBL" id="KZO89972.1"/>
    </source>
</evidence>
<reference evidence="1 2" key="1">
    <citation type="journal article" date="2016" name="Mol. Biol. Evol.">
        <title>Comparative Genomics of Early-Diverging Mushroom-Forming Fungi Provides Insights into the Origins of Lignocellulose Decay Capabilities.</title>
        <authorList>
            <person name="Nagy L.G."/>
            <person name="Riley R."/>
            <person name="Tritt A."/>
            <person name="Adam C."/>
            <person name="Daum C."/>
            <person name="Floudas D."/>
            <person name="Sun H."/>
            <person name="Yadav J.S."/>
            <person name="Pangilinan J."/>
            <person name="Larsson K.H."/>
            <person name="Matsuura K."/>
            <person name="Barry K."/>
            <person name="Labutti K."/>
            <person name="Kuo R."/>
            <person name="Ohm R.A."/>
            <person name="Bhattacharya S.S."/>
            <person name="Shirouzu T."/>
            <person name="Yoshinaga Y."/>
            <person name="Martin F.M."/>
            <person name="Grigoriev I.V."/>
            <person name="Hibbett D.S."/>
        </authorList>
    </citation>
    <scope>NUCLEOTIDE SEQUENCE [LARGE SCALE GENOMIC DNA]</scope>
    <source>
        <strain evidence="1 2">TUFC12733</strain>
    </source>
</reference>
<name>A0A167FY77_CALVF</name>
<dbReference type="STRING" id="1330018.A0A167FY77"/>
<dbReference type="AlphaFoldDB" id="A0A167FY77"/>
<proteinExistence type="predicted"/>
<keyword evidence="2" id="KW-1185">Reference proteome</keyword>
<evidence type="ECO:0000313" key="2">
    <source>
        <dbReference type="Proteomes" id="UP000076738"/>
    </source>
</evidence>
<accession>A0A167FY77</accession>
<organism evidence="1 2">
    <name type="scientific">Calocera viscosa (strain TUFC12733)</name>
    <dbReference type="NCBI Taxonomy" id="1330018"/>
    <lineage>
        <taxon>Eukaryota</taxon>
        <taxon>Fungi</taxon>
        <taxon>Dikarya</taxon>
        <taxon>Basidiomycota</taxon>
        <taxon>Agaricomycotina</taxon>
        <taxon>Dacrymycetes</taxon>
        <taxon>Dacrymycetales</taxon>
        <taxon>Dacrymycetaceae</taxon>
        <taxon>Calocera</taxon>
    </lineage>
</organism>
<gene>
    <name evidence="1" type="ORF">CALVIDRAFT_543115</name>
</gene>